<feature type="transmembrane region" description="Helical" evidence="7">
    <location>
        <begin position="12"/>
        <end position="31"/>
    </location>
</feature>
<dbReference type="Pfam" id="PF03283">
    <property type="entry name" value="PAE"/>
    <property type="match status" value="1"/>
</dbReference>
<keyword evidence="7" id="KW-0812">Transmembrane</keyword>
<comment type="function">
    <text evidence="1 6">Hydrolyzes acetyl esters in homogalacturonan regions of pectin. In type I primary cell wall, galacturonic acid residues of pectin can be acetylated at the O-2 and O-3 positions. Decreasing the degree of acetylation of pectin gels in vitro alters their physical properties.</text>
</comment>
<gene>
    <name evidence="8" type="ORF">BUALT_Bualt03G0197500</name>
</gene>
<dbReference type="EC" id="3.1.1.-" evidence="6"/>
<evidence type="ECO:0000256" key="2">
    <source>
        <dbReference type="ARBA" id="ARBA00004191"/>
    </source>
</evidence>
<evidence type="ECO:0000313" key="8">
    <source>
        <dbReference type="EMBL" id="KAG8386906.1"/>
    </source>
</evidence>
<dbReference type="Proteomes" id="UP000826271">
    <property type="component" value="Unassembled WGS sequence"/>
</dbReference>
<evidence type="ECO:0000256" key="7">
    <source>
        <dbReference type="SAM" id="Phobius"/>
    </source>
</evidence>
<dbReference type="EMBL" id="WHWC01000003">
    <property type="protein sequence ID" value="KAG8386906.1"/>
    <property type="molecule type" value="Genomic_DNA"/>
</dbReference>
<evidence type="ECO:0000256" key="3">
    <source>
        <dbReference type="ARBA" id="ARBA00005784"/>
    </source>
</evidence>
<comment type="similarity">
    <text evidence="3 6">Belongs to the pectinacetylesterase family.</text>
</comment>
<dbReference type="GO" id="GO:0071555">
    <property type="term" value="P:cell wall organization"/>
    <property type="evidence" value="ECO:0007669"/>
    <property type="project" value="UniProtKB-KW"/>
</dbReference>
<keyword evidence="6" id="KW-0378">Hydrolase</keyword>
<keyword evidence="6" id="KW-0964">Secreted</keyword>
<dbReference type="PANTHER" id="PTHR21562:SF65">
    <property type="entry name" value="PECTIN ACETYLESTERASE"/>
    <property type="match status" value="1"/>
</dbReference>
<name>A0AAV6XV69_9LAMI</name>
<organism evidence="8 9">
    <name type="scientific">Buddleja alternifolia</name>
    <dbReference type="NCBI Taxonomy" id="168488"/>
    <lineage>
        <taxon>Eukaryota</taxon>
        <taxon>Viridiplantae</taxon>
        <taxon>Streptophyta</taxon>
        <taxon>Embryophyta</taxon>
        <taxon>Tracheophyta</taxon>
        <taxon>Spermatophyta</taxon>
        <taxon>Magnoliopsida</taxon>
        <taxon>eudicotyledons</taxon>
        <taxon>Gunneridae</taxon>
        <taxon>Pentapetalae</taxon>
        <taxon>asterids</taxon>
        <taxon>lamiids</taxon>
        <taxon>Lamiales</taxon>
        <taxon>Scrophulariaceae</taxon>
        <taxon>Buddlejeae</taxon>
        <taxon>Buddleja</taxon>
    </lineage>
</organism>
<evidence type="ECO:0000256" key="4">
    <source>
        <dbReference type="ARBA" id="ARBA00022512"/>
    </source>
</evidence>
<evidence type="ECO:0000256" key="1">
    <source>
        <dbReference type="ARBA" id="ARBA00003534"/>
    </source>
</evidence>
<evidence type="ECO:0000256" key="5">
    <source>
        <dbReference type="ARBA" id="ARBA00023316"/>
    </source>
</evidence>
<evidence type="ECO:0000313" key="9">
    <source>
        <dbReference type="Proteomes" id="UP000826271"/>
    </source>
</evidence>
<reference evidence="8" key="1">
    <citation type="submission" date="2019-10" db="EMBL/GenBank/DDBJ databases">
        <authorList>
            <person name="Zhang R."/>
            <person name="Pan Y."/>
            <person name="Wang J."/>
            <person name="Ma R."/>
            <person name="Yu S."/>
        </authorList>
    </citation>
    <scope>NUCLEOTIDE SEQUENCE</scope>
    <source>
        <strain evidence="8">LA-IB0</strain>
        <tissue evidence="8">Leaf</tissue>
    </source>
</reference>
<keyword evidence="5 6" id="KW-0961">Cell wall biogenesis/degradation</keyword>
<dbReference type="PANTHER" id="PTHR21562">
    <property type="entry name" value="NOTUM-RELATED"/>
    <property type="match status" value="1"/>
</dbReference>
<proteinExistence type="inferred from homology"/>
<dbReference type="AlphaFoldDB" id="A0AAV6XV69"/>
<keyword evidence="4 6" id="KW-0134">Cell wall</keyword>
<comment type="caution">
    <text evidence="8">The sequence shown here is derived from an EMBL/GenBank/DDBJ whole genome shotgun (WGS) entry which is preliminary data.</text>
</comment>
<dbReference type="InterPro" id="IPR004963">
    <property type="entry name" value="PAE/NOTUM"/>
</dbReference>
<comment type="subcellular location">
    <subcellularLocation>
        <location evidence="2 6">Secreted</location>
        <location evidence="2 6">Cell wall</location>
    </subcellularLocation>
</comment>
<evidence type="ECO:0000256" key="6">
    <source>
        <dbReference type="RuleBase" id="RU363114"/>
    </source>
</evidence>
<keyword evidence="7" id="KW-1133">Transmembrane helix</keyword>
<accession>A0AAV6XV69</accession>
<keyword evidence="7" id="KW-0472">Membrane</keyword>
<dbReference type="GO" id="GO:0052793">
    <property type="term" value="F:pectin acetylesterase activity"/>
    <property type="evidence" value="ECO:0007669"/>
    <property type="project" value="TreeGrafter"/>
</dbReference>
<protein>
    <recommendedName>
        <fullName evidence="6">Pectin acetylesterase</fullName>
        <ecNumber evidence="6">3.1.1.-</ecNumber>
    </recommendedName>
</protein>
<keyword evidence="9" id="KW-1185">Reference proteome</keyword>
<sequence length="391" mass="43250">MESHIQAKYDHWIKLFICLLVVMIAQVHGVHITRLHSALAKGAACLDGSPPAYYYIKGFGEGSNNWLVQLEGGGWCGSDEWCIKISKSHNGSTKNKSDTMTYGQIFSQDKAINPDFYNWNIVIVSYCDGSSFMSNVVAIDPKTNLTRRGARIFNVVMEDLLAKGMKDADNAILAGGSAGGLATILHCDGFRTLIPNASRVKCLSDSGFFLHAKDLPGANIRENAFANTVKYHGLAKFLPASCTSKMNASWCMFPENLIRDIRTPLFLLESAFDVYQLSVKFIPACPTDVPTWKDCVSDFNVCTLTQLQTIKDFRAALIKTLREISNSPSIGMFVHSCPRHGHFYDSGGWNNLPSVGNKTIVNAIGDWFFDRGFVQEIDTQHDAPQHCSKKA</sequence>
<dbReference type="GO" id="GO:0009505">
    <property type="term" value="C:plant-type cell wall"/>
    <property type="evidence" value="ECO:0007669"/>
    <property type="project" value="TreeGrafter"/>
</dbReference>